<evidence type="ECO:0000256" key="9">
    <source>
        <dbReference type="SAM" id="MobiDB-lite"/>
    </source>
</evidence>
<evidence type="ECO:0000256" key="8">
    <source>
        <dbReference type="ARBA" id="ARBA00038423"/>
    </source>
</evidence>
<feature type="domain" description="Importin N-terminal" evidence="10">
    <location>
        <begin position="31"/>
        <end position="100"/>
    </location>
</feature>
<gene>
    <name evidence="11" type="ORF">NADFUDRAFT_48308</name>
</gene>
<keyword evidence="4" id="KW-0963">Cytoplasm</keyword>
<dbReference type="InterPro" id="IPR040122">
    <property type="entry name" value="Importin_beta"/>
</dbReference>
<dbReference type="SUPFAM" id="SSF48371">
    <property type="entry name" value="ARM repeat"/>
    <property type="match status" value="1"/>
</dbReference>
<sequence length="905" mass="100769">MTFIPEPQLLTELREVFIQSLSPNNAVRSQATKALEAAKQQRDLDNYLVYLLVTPGDDAEAQIRASAGLMLKNNVRNNYAQLSELTTGYIKSQIFQGLFDSTALVRNITGNVITTMVAKAGITGWPEAISQLMALAEGDNPSAQQGAMSALAKVCEDSAAQLDRDYNGERPLNYMIPKFLEFTQSPLATVRSQAVFCLTQFILLKTQALLIHIDAFLNALFALAADSDPEIKLNVCTAFVNLLEVRPDKLTPHLDGVINYCLHCMKDDSSEQLALEACEFILALSEADDIRDLVRPHLKVIIPTILSTMVYSETDLYVLDLIDEDDEDVADKAEDIKPVNAKSKNNHLASGSQSSKGPNHNDGDQFSDEEEEEDEDGLEMGLEDWNLRKCSAASLDVFSSSFPEDVFQNALPYLQEHIESPEWPNREAAILAFGAIAEGCAEVFTPHLPQLVPFLIQRLSDKYAPVRQITCWTLSRFASWICEQDKAIFEHVLEGFLKCALDKNKKVQESGCSAFATFTENAGELLAPYLLVVLQHINMCFKKYQTKNLIYLYDAVQTLVDNVGPALATQQYVELLLPPLVEKWSQLSDEDTDLWPLLECLSSVTVALGDLFIPYAQPVYERCIKILQYNIIQDQNCQMDSLNYDPPEKDFMITALDLIDGLVQGLQEKSGELIQATQPNLVDIMMVCFKDPVYEVQQSAFALLGDMAIHTVDTLRPQMSEILNVSIATMVMEDDESSSAAVNNVTWAMGELALRLGRELEPYGPHLAQRLLQLLNYKTRSPVLENAAIAIGRIGITIPELFAPYLEHFAANWCLNMTNIIDTNEKETAFQGMCNIVAQNSAGLESSLVLFVDAIGRYTQPSDSLTEIFKTVLHGYKAVVPDWNGQVMNKLDQEVRVVLAHHYGV</sequence>
<dbReference type="InterPro" id="IPR016024">
    <property type="entry name" value="ARM-type_fold"/>
</dbReference>
<keyword evidence="7" id="KW-0539">Nucleus</keyword>
<dbReference type="GO" id="GO:0034399">
    <property type="term" value="C:nuclear periphery"/>
    <property type="evidence" value="ECO:0007669"/>
    <property type="project" value="EnsemblFungi"/>
</dbReference>
<dbReference type="EMBL" id="KV454416">
    <property type="protein sequence ID" value="ODQ63086.1"/>
    <property type="molecule type" value="Genomic_DNA"/>
</dbReference>
<evidence type="ECO:0000313" key="11">
    <source>
        <dbReference type="EMBL" id="ODQ63086.1"/>
    </source>
</evidence>
<keyword evidence="5" id="KW-0677">Repeat</keyword>
<dbReference type="FunFam" id="1.25.10.10:FF:000028">
    <property type="entry name" value="Transportin-1 isoform 1"/>
    <property type="match status" value="1"/>
</dbReference>
<dbReference type="AlphaFoldDB" id="A0A1E3PCF0"/>
<dbReference type="InterPro" id="IPR001494">
    <property type="entry name" value="Importin-beta_N"/>
</dbReference>
<feature type="compositionally biased region" description="Acidic residues" evidence="9">
    <location>
        <begin position="365"/>
        <end position="378"/>
    </location>
</feature>
<dbReference type="OrthoDB" id="951172at2759"/>
<evidence type="ECO:0000256" key="5">
    <source>
        <dbReference type="ARBA" id="ARBA00022737"/>
    </source>
</evidence>
<dbReference type="GO" id="GO:0006606">
    <property type="term" value="P:protein import into nucleus"/>
    <property type="evidence" value="ECO:0007669"/>
    <property type="project" value="InterPro"/>
</dbReference>
<evidence type="ECO:0000256" key="4">
    <source>
        <dbReference type="ARBA" id="ARBA00022490"/>
    </source>
</evidence>
<name>A0A1E3PCF0_9ASCO</name>
<evidence type="ECO:0000256" key="6">
    <source>
        <dbReference type="ARBA" id="ARBA00022927"/>
    </source>
</evidence>
<reference evidence="11 12" key="1">
    <citation type="journal article" date="2016" name="Proc. Natl. Acad. Sci. U.S.A.">
        <title>Comparative genomics of biotechnologically important yeasts.</title>
        <authorList>
            <person name="Riley R."/>
            <person name="Haridas S."/>
            <person name="Wolfe K.H."/>
            <person name="Lopes M.R."/>
            <person name="Hittinger C.T."/>
            <person name="Goeker M."/>
            <person name="Salamov A.A."/>
            <person name="Wisecaver J.H."/>
            <person name="Long T.M."/>
            <person name="Calvey C.H."/>
            <person name="Aerts A.L."/>
            <person name="Barry K.W."/>
            <person name="Choi C."/>
            <person name="Clum A."/>
            <person name="Coughlan A.Y."/>
            <person name="Deshpande S."/>
            <person name="Douglass A.P."/>
            <person name="Hanson S.J."/>
            <person name="Klenk H.-P."/>
            <person name="LaButti K.M."/>
            <person name="Lapidus A."/>
            <person name="Lindquist E.A."/>
            <person name="Lipzen A.M."/>
            <person name="Meier-Kolthoff J.P."/>
            <person name="Ohm R.A."/>
            <person name="Otillar R.P."/>
            <person name="Pangilinan J.L."/>
            <person name="Peng Y."/>
            <person name="Rokas A."/>
            <person name="Rosa C.A."/>
            <person name="Scheuner C."/>
            <person name="Sibirny A.A."/>
            <person name="Slot J.C."/>
            <person name="Stielow J.B."/>
            <person name="Sun H."/>
            <person name="Kurtzman C.P."/>
            <person name="Blackwell M."/>
            <person name="Grigoriev I.V."/>
            <person name="Jeffries T.W."/>
        </authorList>
    </citation>
    <scope>NUCLEOTIDE SEQUENCE [LARGE SCALE GENOMIC DNA]</scope>
    <source>
        <strain evidence="11 12">DSM 6958</strain>
    </source>
</reference>
<proteinExistence type="inferred from homology"/>
<comment type="subcellular location">
    <subcellularLocation>
        <location evidence="2">Cytoplasm</location>
    </subcellularLocation>
    <subcellularLocation>
        <location evidence="1">Nucleus</location>
    </subcellularLocation>
</comment>
<evidence type="ECO:0000256" key="1">
    <source>
        <dbReference type="ARBA" id="ARBA00004123"/>
    </source>
</evidence>
<comment type="similarity">
    <text evidence="8">Belongs to the importin beta family. Importin beta-2 subfamily.</text>
</comment>
<evidence type="ECO:0000256" key="2">
    <source>
        <dbReference type="ARBA" id="ARBA00004496"/>
    </source>
</evidence>
<dbReference type="Proteomes" id="UP000095009">
    <property type="component" value="Unassembled WGS sequence"/>
</dbReference>
<dbReference type="STRING" id="857566.A0A1E3PCF0"/>
<organism evidence="11 12">
    <name type="scientific">Nadsonia fulvescens var. elongata DSM 6958</name>
    <dbReference type="NCBI Taxonomy" id="857566"/>
    <lineage>
        <taxon>Eukaryota</taxon>
        <taxon>Fungi</taxon>
        <taxon>Dikarya</taxon>
        <taxon>Ascomycota</taxon>
        <taxon>Saccharomycotina</taxon>
        <taxon>Dipodascomycetes</taxon>
        <taxon>Dipodascales</taxon>
        <taxon>Dipodascales incertae sedis</taxon>
        <taxon>Nadsonia</taxon>
    </lineage>
</organism>
<dbReference type="PANTHER" id="PTHR10527">
    <property type="entry name" value="IMPORTIN BETA"/>
    <property type="match status" value="1"/>
</dbReference>
<dbReference type="SMART" id="SM00913">
    <property type="entry name" value="IBN_N"/>
    <property type="match status" value="1"/>
</dbReference>
<evidence type="ECO:0000256" key="3">
    <source>
        <dbReference type="ARBA" id="ARBA00022448"/>
    </source>
</evidence>
<evidence type="ECO:0000256" key="7">
    <source>
        <dbReference type="ARBA" id="ARBA00023242"/>
    </source>
</evidence>
<feature type="region of interest" description="Disordered" evidence="9">
    <location>
        <begin position="335"/>
        <end position="378"/>
    </location>
</feature>
<keyword evidence="3" id="KW-0813">Transport</keyword>
<evidence type="ECO:0000313" key="12">
    <source>
        <dbReference type="Proteomes" id="UP000095009"/>
    </source>
</evidence>
<dbReference type="InterPro" id="IPR057672">
    <property type="entry name" value="TPR_IPO4/5"/>
</dbReference>
<protein>
    <submittedName>
        <fullName evidence="11">ARM repeat-containing protein</fullName>
    </submittedName>
</protein>
<keyword evidence="6" id="KW-0653">Protein transport</keyword>
<dbReference type="GO" id="GO:0031267">
    <property type="term" value="F:small GTPase binding"/>
    <property type="evidence" value="ECO:0007669"/>
    <property type="project" value="InterPro"/>
</dbReference>
<dbReference type="InterPro" id="IPR011989">
    <property type="entry name" value="ARM-like"/>
</dbReference>
<dbReference type="GO" id="GO:0005737">
    <property type="term" value="C:cytoplasm"/>
    <property type="evidence" value="ECO:0007669"/>
    <property type="project" value="UniProtKB-SubCell"/>
</dbReference>
<keyword evidence="12" id="KW-1185">Reference proteome</keyword>
<dbReference type="Pfam" id="PF03810">
    <property type="entry name" value="IBN_N"/>
    <property type="match status" value="1"/>
</dbReference>
<dbReference type="Gene3D" id="1.25.10.10">
    <property type="entry name" value="Leucine-rich Repeat Variant"/>
    <property type="match status" value="2"/>
</dbReference>
<dbReference type="Pfam" id="PF25780">
    <property type="entry name" value="TPR_IPO5"/>
    <property type="match status" value="1"/>
</dbReference>
<evidence type="ECO:0000259" key="10">
    <source>
        <dbReference type="SMART" id="SM00913"/>
    </source>
</evidence>
<feature type="compositionally biased region" description="Polar residues" evidence="9">
    <location>
        <begin position="342"/>
        <end position="358"/>
    </location>
</feature>
<accession>A0A1E3PCF0</accession>
<dbReference type="Pfam" id="PF13513">
    <property type="entry name" value="HEAT_EZ"/>
    <property type="match status" value="1"/>
</dbReference>